<organism evidence="2 3">
    <name type="scientific">Rhynchosporium graminicola</name>
    <dbReference type="NCBI Taxonomy" id="2792576"/>
    <lineage>
        <taxon>Eukaryota</taxon>
        <taxon>Fungi</taxon>
        <taxon>Dikarya</taxon>
        <taxon>Ascomycota</taxon>
        <taxon>Pezizomycotina</taxon>
        <taxon>Leotiomycetes</taxon>
        <taxon>Helotiales</taxon>
        <taxon>Ploettnerulaceae</taxon>
        <taxon>Rhynchosporium</taxon>
    </lineage>
</organism>
<evidence type="ECO:0000256" key="1">
    <source>
        <dbReference type="SAM" id="MobiDB-lite"/>
    </source>
</evidence>
<feature type="compositionally biased region" description="Basic and acidic residues" evidence="1">
    <location>
        <begin position="621"/>
        <end position="636"/>
    </location>
</feature>
<feature type="compositionally biased region" description="Basic and acidic residues" evidence="1">
    <location>
        <begin position="97"/>
        <end position="107"/>
    </location>
</feature>
<feature type="region of interest" description="Disordered" evidence="1">
    <location>
        <begin position="15"/>
        <end position="37"/>
    </location>
</feature>
<feature type="region of interest" description="Disordered" evidence="1">
    <location>
        <begin position="215"/>
        <end position="260"/>
    </location>
</feature>
<gene>
    <name evidence="2" type="ORF">RCO7_01977</name>
</gene>
<dbReference type="AlphaFoldDB" id="A0A1E1KUI0"/>
<feature type="region of interest" description="Disordered" evidence="1">
    <location>
        <begin position="91"/>
        <end position="134"/>
    </location>
</feature>
<accession>A0A1E1KUI0</accession>
<feature type="compositionally biased region" description="Low complexity" evidence="1">
    <location>
        <begin position="20"/>
        <end position="35"/>
    </location>
</feature>
<dbReference type="InParanoid" id="A0A1E1KUI0"/>
<evidence type="ECO:0000313" key="2">
    <source>
        <dbReference type="EMBL" id="CZT01794.1"/>
    </source>
</evidence>
<comment type="caution">
    <text evidence="2">The sequence shown here is derived from an EMBL/GenBank/DDBJ whole genome shotgun (WGS) entry which is preliminary data.</text>
</comment>
<name>A0A1E1KUI0_9HELO</name>
<sequence>MNYPVTDEAPAAFSTKRKLSTNTANTTNTSPNKAPRIVAIKPPQPRPRRLSILRGGAEREVTIPLPCGHIACRLSDLGTCQESETTYFSIGNYGAGGRKEDGNDDQRKSRRRRLPDASTTSFPQPQPKKTVSWHRSVADISRSQQEMQDYRGHDFEIVKEWWEDDWQLKVCEFSLTKQGKLLDAFIGLDEEDVGAIVEYLPSRIRNMVMEISTSVSQWGNEEGDRGEKSSDGKQGDGDKDEAPSKEEDSLERAEPVSNDEGSCEDFIEVFTRDAEIENQVQENDHDDTAAAADKLVHQRSLLEFWDSHLEEYIFCRYQGTVRRPAPCPLPILRMKDISDVDDLYKTYGPTAYIVSHEDLPHRPLISGIRFSQAYMALKMYRLGENPKPWIRSLTSYAGTCGKSTNVVTTSESWVAKDRLLLRTQSWLYAHNLYPQTRKIIRNFLNGEHVPAYDSGTIPSWICRHLAADPERRLWNFTQLEESAELRRCKECALEYRIDVVKSIPSNWSSINHHSVKQAFCAVVTVWRDFGRCLTPYDPRWTAHFQEYETEDFKRQFPAQNQAVRDAGEEESAATDWELGGIVRAFEGTDEYLVDLELSLQDTLLSPLVSTEEGRNIEIEENRRKEGENMKKQLDSRLEEEESERLGEGRREEGGGVGRIVAC</sequence>
<keyword evidence="3" id="KW-1185">Reference proteome</keyword>
<evidence type="ECO:0000313" key="3">
    <source>
        <dbReference type="Proteomes" id="UP000178129"/>
    </source>
</evidence>
<feature type="compositionally biased region" description="Basic and acidic residues" evidence="1">
    <location>
        <begin position="222"/>
        <end position="254"/>
    </location>
</feature>
<feature type="region of interest" description="Disordered" evidence="1">
    <location>
        <begin position="621"/>
        <end position="662"/>
    </location>
</feature>
<protein>
    <submittedName>
        <fullName evidence="2">Uncharacterized protein</fullName>
    </submittedName>
</protein>
<reference evidence="3" key="1">
    <citation type="submission" date="2016-03" db="EMBL/GenBank/DDBJ databases">
        <authorList>
            <person name="Ploux O."/>
        </authorList>
    </citation>
    <scope>NUCLEOTIDE SEQUENCE [LARGE SCALE GENOMIC DNA]</scope>
    <source>
        <strain evidence="3">UK7</strain>
    </source>
</reference>
<dbReference type="EMBL" id="FJUW01000023">
    <property type="protein sequence ID" value="CZT01794.1"/>
    <property type="molecule type" value="Genomic_DNA"/>
</dbReference>
<feature type="compositionally biased region" description="Polar residues" evidence="1">
    <location>
        <begin position="117"/>
        <end position="129"/>
    </location>
</feature>
<dbReference type="Proteomes" id="UP000178129">
    <property type="component" value="Unassembled WGS sequence"/>
</dbReference>
<proteinExistence type="predicted"/>
<feature type="compositionally biased region" description="Basic and acidic residues" evidence="1">
    <location>
        <begin position="643"/>
        <end position="653"/>
    </location>
</feature>